<dbReference type="Gene3D" id="3.40.50.300">
    <property type="entry name" value="P-loop containing nucleotide triphosphate hydrolases"/>
    <property type="match status" value="2"/>
</dbReference>
<dbReference type="GO" id="GO:0016787">
    <property type="term" value="F:hydrolase activity"/>
    <property type="evidence" value="ECO:0007669"/>
    <property type="project" value="UniProtKB-KW"/>
</dbReference>
<organism evidence="12 13">
    <name type="scientific">Strongyloides venezuelensis</name>
    <name type="common">Threadworm</name>
    <dbReference type="NCBI Taxonomy" id="75913"/>
    <lineage>
        <taxon>Eukaryota</taxon>
        <taxon>Metazoa</taxon>
        <taxon>Ecdysozoa</taxon>
        <taxon>Nematoda</taxon>
        <taxon>Chromadorea</taxon>
        <taxon>Rhabditida</taxon>
        <taxon>Tylenchina</taxon>
        <taxon>Panagrolaimomorpha</taxon>
        <taxon>Strongyloidoidea</taxon>
        <taxon>Strongyloididae</taxon>
        <taxon>Strongyloides</taxon>
    </lineage>
</organism>
<dbReference type="GO" id="GO:0006281">
    <property type="term" value="P:DNA repair"/>
    <property type="evidence" value="ECO:0007669"/>
    <property type="project" value="UniProtKB-KW"/>
</dbReference>
<feature type="domain" description="Helicase ATP-binding" evidence="10">
    <location>
        <begin position="208"/>
        <end position="378"/>
    </location>
</feature>
<dbReference type="Pfam" id="PF00271">
    <property type="entry name" value="Helicase_C"/>
    <property type="match status" value="1"/>
</dbReference>
<evidence type="ECO:0000256" key="4">
    <source>
        <dbReference type="ARBA" id="ARBA00022801"/>
    </source>
</evidence>
<dbReference type="PANTHER" id="PTHR47961">
    <property type="entry name" value="DNA POLYMERASE THETA, PUTATIVE (AFU_ORTHOLOGUE AFUA_1G05260)-RELATED"/>
    <property type="match status" value="1"/>
</dbReference>
<dbReference type="SMART" id="SM00490">
    <property type="entry name" value="HELICc"/>
    <property type="match status" value="1"/>
</dbReference>
<evidence type="ECO:0000313" key="12">
    <source>
        <dbReference type="Proteomes" id="UP000035680"/>
    </source>
</evidence>
<dbReference type="AlphaFoldDB" id="A0A0K0FR23"/>
<dbReference type="InterPro" id="IPR057220">
    <property type="entry name" value="DUF7898"/>
</dbReference>
<dbReference type="PANTHER" id="PTHR47961:SF12">
    <property type="entry name" value="HELICASE POLQ-LIKE"/>
    <property type="match status" value="1"/>
</dbReference>
<dbReference type="CDD" id="cd18795">
    <property type="entry name" value="SF2_C_Ski2"/>
    <property type="match status" value="1"/>
</dbReference>
<dbReference type="SMART" id="SM00487">
    <property type="entry name" value="DEXDc"/>
    <property type="match status" value="1"/>
</dbReference>
<evidence type="ECO:0000256" key="3">
    <source>
        <dbReference type="ARBA" id="ARBA00022763"/>
    </source>
</evidence>
<keyword evidence="3" id="KW-0227">DNA damage</keyword>
<dbReference type="Pfam" id="PF21099">
    <property type="entry name" value="POLQ_helical"/>
    <property type="match status" value="1"/>
</dbReference>
<keyword evidence="2" id="KW-0547">Nucleotide-binding</keyword>
<comment type="catalytic activity">
    <reaction evidence="9">
        <text>ATP + H2O = ADP + phosphate + H(+)</text>
        <dbReference type="Rhea" id="RHEA:13065"/>
        <dbReference type="ChEBI" id="CHEBI:15377"/>
        <dbReference type="ChEBI" id="CHEBI:15378"/>
        <dbReference type="ChEBI" id="CHEBI:30616"/>
        <dbReference type="ChEBI" id="CHEBI:43474"/>
        <dbReference type="ChEBI" id="CHEBI:456216"/>
        <dbReference type="EC" id="5.6.2.4"/>
    </reaction>
</comment>
<evidence type="ECO:0000256" key="9">
    <source>
        <dbReference type="ARBA" id="ARBA00048988"/>
    </source>
</evidence>
<dbReference type="InterPro" id="IPR011545">
    <property type="entry name" value="DEAD/DEAH_box_helicase_dom"/>
</dbReference>
<dbReference type="InterPro" id="IPR048960">
    <property type="entry name" value="POLQ-like_helical"/>
</dbReference>
<evidence type="ECO:0000256" key="2">
    <source>
        <dbReference type="ARBA" id="ARBA00022741"/>
    </source>
</evidence>
<name>A0A0K0FR23_STRVS</name>
<keyword evidence="12" id="KW-1185">Reference proteome</keyword>
<evidence type="ECO:0000259" key="10">
    <source>
        <dbReference type="PROSITE" id="PS51192"/>
    </source>
</evidence>
<keyword evidence="4" id="KW-0378">Hydrolase</keyword>
<dbReference type="Gene3D" id="1.10.150.20">
    <property type="entry name" value="5' to 3' exonuclease, C-terminal subdomain"/>
    <property type="match status" value="1"/>
</dbReference>
<reference evidence="12" key="1">
    <citation type="submission" date="2014-07" db="EMBL/GenBank/DDBJ databases">
        <authorList>
            <person name="Martin A.A"/>
            <person name="De Silva N."/>
        </authorList>
    </citation>
    <scope>NUCLEOTIDE SEQUENCE</scope>
</reference>
<evidence type="ECO:0000259" key="11">
    <source>
        <dbReference type="PROSITE" id="PS51194"/>
    </source>
</evidence>
<dbReference type="CDD" id="cd18026">
    <property type="entry name" value="DEXHc_POLQ-like"/>
    <property type="match status" value="1"/>
</dbReference>
<evidence type="ECO:0000256" key="8">
    <source>
        <dbReference type="ARBA" id="ARBA00023242"/>
    </source>
</evidence>
<evidence type="ECO:0000256" key="5">
    <source>
        <dbReference type="ARBA" id="ARBA00022806"/>
    </source>
</evidence>
<protein>
    <submittedName>
        <fullName evidence="13">Mutagen-sensitive 301 (inferred by orthology to a D. melanogaster protein)</fullName>
    </submittedName>
</protein>
<dbReference type="Proteomes" id="UP000035680">
    <property type="component" value="Unassembled WGS sequence"/>
</dbReference>
<dbReference type="InterPro" id="IPR050474">
    <property type="entry name" value="Hel308_SKI2-like"/>
</dbReference>
<keyword evidence="5" id="KW-0347">Helicase</keyword>
<accession>A0A0K0FR23</accession>
<keyword evidence="7" id="KW-0234">DNA repair</keyword>
<dbReference type="Pfam" id="PF00270">
    <property type="entry name" value="DEAD"/>
    <property type="match status" value="1"/>
</dbReference>
<dbReference type="PROSITE" id="PS51192">
    <property type="entry name" value="HELICASE_ATP_BIND_1"/>
    <property type="match status" value="1"/>
</dbReference>
<keyword evidence="6" id="KW-0067">ATP-binding</keyword>
<dbReference type="FunFam" id="3.40.50.300:FF:000813">
    <property type="entry name" value="helicase POLQ-like isoform X1"/>
    <property type="match status" value="1"/>
</dbReference>
<evidence type="ECO:0000256" key="6">
    <source>
        <dbReference type="ARBA" id="ARBA00022840"/>
    </source>
</evidence>
<dbReference type="InterPro" id="IPR001650">
    <property type="entry name" value="Helicase_C-like"/>
</dbReference>
<dbReference type="GO" id="GO:0003676">
    <property type="term" value="F:nucleic acid binding"/>
    <property type="evidence" value="ECO:0007669"/>
    <property type="project" value="InterPro"/>
</dbReference>
<dbReference type="Pfam" id="PF20470">
    <property type="entry name" value="HTH_61"/>
    <property type="match status" value="1"/>
</dbReference>
<dbReference type="SUPFAM" id="SSF158702">
    <property type="entry name" value="Sec63 N-terminal domain-like"/>
    <property type="match status" value="1"/>
</dbReference>
<evidence type="ECO:0000256" key="1">
    <source>
        <dbReference type="ARBA" id="ARBA00004123"/>
    </source>
</evidence>
<dbReference type="SUPFAM" id="SSF52540">
    <property type="entry name" value="P-loop containing nucleoside triphosphate hydrolases"/>
    <property type="match status" value="1"/>
</dbReference>
<dbReference type="GO" id="GO:0005524">
    <property type="term" value="F:ATP binding"/>
    <property type="evidence" value="ECO:0007669"/>
    <property type="project" value="UniProtKB-KW"/>
</dbReference>
<reference evidence="13" key="2">
    <citation type="submission" date="2015-08" db="UniProtKB">
        <authorList>
            <consortium name="WormBaseParasite"/>
        </authorList>
    </citation>
    <scope>IDENTIFICATION</scope>
</reference>
<dbReference type="PROSITE" id="PS51194">
    <property type="entry name" value="HELICASE_CTER"/>
    <property type="match status" value="1"/>
</dbReference>
<dbReference type="GO" id="GO:0005634">
    <property type="term" value="C:nucleus"/>
    <property type="evidence" value="ECO:0007669"/>
    <property type="project" value="UniProtKB-SubCell"/>
</dbReference>
<dbReference type="InterPro" id="IPR014001">
    <property type="entry name" value="Helicase_ATP-bd"/>
</dbReference>
<keyword evidence="8" id="KW-0539">Nucleus</keyword>
<comment type="subcellular location">
    <subcellularLocation>
        <location evidence="1">Nucleus</location>
    </subcellularLocation>
</comment>
<sequence>MEAFVNAHESFYCSKTLYIDQVLNFTIFISRPNMSCQRKRISDGQEKCCDDMGATKRLSSVSSPSRKKVKKNQDDIENLKFGMSDKQRTISPKRQVLSASPFNANTDGKSFLTQSSSKSNLSSNYVKSEKAIEGNNSSAGNEDIFNFDDDFYDDFGDDFHDNPGSDARNITTDDVFKKIGLSQKTQDAYRKKRNISNLYDWQKECITDPKLLKGENYILSLQTGAGKTLIAELLMLRETLVKNKSCIIILPYVAIVQEKIISLSIFEELEIFVEEYAGSKGRIPPIKRRKGQSIYVATIEKGNILINSLIKANRIKEIGLVVIDELHMIGEKGRGAIIEQLIFKYQMFGSGQIVGMSATLGDVNEMCKFMKACHFSSDFRPVKLIERVKIGNTLYDVDGEGDLVFHREIEVNEKVKTIDSDGVVSLIKDIVPQKSVIIFCPTKKNCENVCKMVAKLAPKSFKKPNKERQEIIDNIKNENDGDIEEAMEIGIRAGIAYHHSGLTSEERHWIETGFQNGTLYALCATSTLAAGVNLPARRVIIKQPLVGIDYLGKSQYLQMIGRAGRAGYDDKGESITIVGAAHEKKFREMLKLPLNSCQSQMLDQVCLQGFLLDLIYLKLVEKVDQLPYFLSKTLAGIQDNAECLSLMEKALESLKAQDMARIENGIFIYTIFGEATFVSNFSPECANILNENLLKDLNSGVVFSSHFHLLLTLIPYDIGSLINWDLFHDEFRKLSASERQMLSKMNIQEADILRQITARRKAEKGTPPMRLYIAFIMLDIWNKIPLSNVAKKYDLQKGWIQNTLQSVCSQAQRIQRFSELLENLWPLKLLLPHVIAKLNECKNAELVPLMNLDCVKFGRAKILYDKGFKTVKSIADAQPSDLLSSIEQISLEQAKRIIKSAKTTIDQMLISQEEERILYGLSL</sequence>
<proteinExistence type="predicted"/>
<dbReference type="WBParaSite" id="SVE_1223900.1">
    <property type="protein sequence ID" value="SVE_1223900.1"/>
    <property type="gene ID" value="SVE_1223900"/>
</dbReference>
<dbReference type="InterPro" id="IPR027417">
    <property type="entry name" value="P-loop_NTPase"/>
</dbReference>
<feature type="domain" description="Helicase C-terminal" evidence="11">
    <location>
        <begin position="422"/>
        <end position="605"/>
    </location>
</feature>
<dbReference type="Pfam" id="PF25453">
    <property type="entry name" value="DUF7898"/>
    <property type="match status" value="1"/>
</dbReference>
<dbReference type="STRING" id="75913.A0A0K0FR23"/>
<evidence type="ECO:0000313" key="13">
    <source>
        <dbReference type="WBParaSite" id="SVE_1223900.1"/>
    </source>
</evidence>
<dbReference type="InterPro" id="IPR046931">
    <property type="entry name" value="HTH_61"/>
</dbReference>
<dbReference type="GO" id="GO:0043138">
    <property type="term" value="F:3'-5' DNA helicase activity"/>
    <property type="evidence" value="ECO:0007669"/>
    <property type="project" value="UniProtKB-EC"/>
</dbReference>
<dbReference type="Gene3D" id="1.10.3380.20">
    <property type="match status" value="1"/>
</dbReference>
<evidence type="ECO:0000256" key="7">
    <source>
        <dbReference type="ARBA" id="ARBA00023204"/>
    </source>
</evidence>